<name>A0ABP6CKQ6_9ACTN</name>
<dbReference type="RefSeq" id="WP_344567139.1">
    <property type="nucleotide sequence ID" value="NZ_BAAARJ010000011.1"/>
</dbReference>
<sequence length="158" mass="17116">MRLGITGHRGLSAQVERMVRDALHAGLRKYDPAELLGVRCLADGPDTWFAEAVLDSGGRIEVVVPAEQYREGLPESHRATYDELLARASEVHHTGMRASTSQAHMAGSEILVGLVDRLVAVWDGQPARGYGGTADVVTYARRTGVPVDVVWPKGSTRD</sequence>
<comment type="caution">
    <text evidence="1">The sequence shown here is derived from an EMBL/GenBank/DDBJ whole genome shotgun (WGS) entry which is preliminary data.</text>
</comment>
<dbReference type="EMBL" id="BAAARJ010000011">
    <property type="protein sequence ID" value="GAA2618754.1"/>
    <property type="molecule type" value="Genomic_DNA"/>
</dbReference>
<evidence type="ECO:0000313" key="2">
    <source>
        <dbReference type="Proteomes" id="UP001501447"/>
    </source>
</evidence>
<reference evidence="2" key="1">
    <citation type="journal article" date="2019" name="Int. J. Syst. Evol. Microbiol.">
        <title>The Global Catalogue of Microorganisms (GCM) 10K type strain sequencing project: providing services to taxonomists for standard genome sequencing and annotation.</title>
        <authorList>
            <consortium name="The Broad Institute Genomics Platform"/>
            <consortium name="The Broad Institute Genome Sequencing Center for Infectious Disease"/>
            <person name="Wu L."/>
            <person name="Ma J."/>
        </authorList>
    </citation>
    <scope>NUCLEOTIDE SEQUENCE [LARGE SCALE GENOMIC DNA]</scope>
    <source>
        <strain evidence="2">JCM 16373</strain>
    </source>
</reference>
<accession>A0ABP6CKQ6</accession>
<proteinExistence type="predicted"/>
<keyword evidence="2" id="KW-1185">Reference proteome</keyword>
<organism evidence="1 2">
    <name type="scientific">Streptomyces axinellae</name>
    <dbReference type="NCBI Taxonomy" id="552788"/>
    <lineage>
        <taxon>Bacteria</taxon>
        <taxon>Bacillati</taxon>
        <taxon>Actinomycetota</taxon>
        <taxon>Actinomycetes</taxon>
        <taxon>Kitasatosporales</taxon>
        <taxon>Streptomycetaceae</taxon>
        <taxon>Streptomyces</taxon>
    </lineage>
</organism>
<dbReference type="Gene3D" id="3.40.50.450">
    <property type="match status" value="1"/>
</dbReference>
<gene>
    <name evidence="1" type="ORF">GCM10009863_35870</name>
</gene>
<dbReference type="Proteomes" id="UP001501447">
    <property type="component" value="Unassembled WGS sequence"/>
</dbReference>
<evidence type="ECO:0000313" key="1">
    <source>
        <dbReference type="EMBL" id="GAA2618754.1"/>
    </source>
</evidence>
<dbReference type="SUPFAM" id="SSF102405">
    <property type="entry name" value="MCP/YpsA-like"/>
    <property type="match status" value="1"/>
</dbReference>
<protein>
    <submittedName>
        <fullName evidence="1">Uncharacterized protein</fullName>
    </submittedName>
</protein>